<sequence>MGETVPPTTLDIKSLILEGNNAITEKIDGLDITVALMHQDMEKMRERVKDLGIRTDSAKEILGAHTSRLADQEWCLKQQEAKMADLEDRSPRNNVCMLEVPEDMETTPIEKTAGHVPYYHQHYSELTSRENAFFLTS</sequence>
<gene>
    <name evidence="1" type="ORF">NDU88_000733</name>
</gene>
<reference evidence="1" key="1">
    <citation type="journal article" date="2022" name="bioRxiv">
        <title>Sequencing and chromosome-scale assembly of the giantPleurodeles waltlgenome.</title>
        <authorList>
            <person name="Brown T."/>
            <person name="Elewa A."/>
            <person name="Iarovenko S."/>
            <person name="Subramanian E."/>
            <person name="Araus A.J."/>
            <person name="Petzold A."/>
            <person name="Susuki M."/>
            <person name="Suzuki K.-i.T."/>
            <person name="Hayashi T."/>
            <person name="Toyoda A."/>
            <person name="Oliveira C."/>
            <person name="Osipova E."/>
            <person name="Leigh N.D."/>
            <person name="Simon A."/>
            <person name="Yun M.H."/>
        </authorList>
    </citation>
    <scope>NUCLEOTIDE SEQUENCE</scope>
    <source>
        <strain evidence="1">20211129_DDA</strain>
        <tissue evidence="1">Liver</tissue>
    </source>
</reference>
<protein>
    <submittedName>
        <fullName evidence="1">Uncharacterized protein</fullName>
    </submittedName>
</protein>
<proteinExistence type="predicted"/>
<organism evidence="1 2">
    <name type="scientific">Pleurodeles waltl</name>
    <name type="common">Iberian ribbed newt</name>
    <dbReference type="NCBI Taxonomy" id="8319"/>
    <lineage>
        <taxon>Eukaryota</taxon>
        <taxon>Metazoa</taxon>
        <taxon>Chordata</taxon>
        <taxon>Craniata</taxon>
        <taxon>Vertebrata</taxon>
        <taxon>Euteleostomi</taxon>
        <taxon>Amphibia</taxon>
        <taxon>Batrachia</taxon>
        <taxon>Caudata</taxon>
        <taxon>Salamandroidea</taxon>
        <taxon>Salamandridae</taxon>
        <taxon>Pleurodelinae</taxon>
        <taxon>Pleurodeles</taxon>
    </lineage>
</organism>
<comment type="caution">
    <text evidence="1">The sequence shown here is derived from an EMBL/GenBank/DDBJ whole genome shotgun (WGS) entry which is preliminary data.</text>
</comment>
<dbReference type="EMBL" id="JANPWB010000008">
    <property type="protein sequence ID" value="KAJ1160231.1"/>
    <property type="molecule type" value="Genomic_DNA"/>
</dbReference>
<evidence type="ECO:0000313" key="2">
    <source>
        <dbReference type="Proteomes" id="UP001066276"/>
    </source>
</evidence>
<evidence type="ECO:0000313" key="1">
    <source>
        <dbReference type="EMBL" id="KAJ1160231.1"/>
    </source>
</evidence>
<keyword evidence="2" id="KW-1185">Reference proteome</keyword>
<dbReference type="AlphaFoldDB" id="A0AAV7S620"/>
<name>A0AAV7S620_PLEWA</name>
<dbReference type="Proteomes" id="UP001066276">
    <property type="component" value="Chromosome 4_2"/>
</dbReference>
<accession>A0AAV7S620</accession>